<dbReference type="GO" id="GO:0005737">
    <property type="term" value="C:cytoplasm"/>
    <property type="evidence" value="ECO:0007669"/>
    <property type="project" value="UniProtKB-SubCell"/>
</dbReference>
<evidence type="ECO:0000313" key="14">
    <source>
        <dbReference type="Proteomes" id="UP000606172"/>
    </source>
</evidence>
<keyword evidence="6" id="KW-0489">Methyltransferase</keyword>
<evidence type="ECO:0000256" key="12">
    <source>
        <dbReference type="SAM" id="MobiDB-lite"/>
    </source>
</evidence>
<protein>
    <recommendedName>
        <fullName evidence="4">Protein-L-isoaspartate O-methyltransferase</fullName>
        <ecNumber evidence="3">2.1.1.77</ecNumber>
    </recommendedName>
    <alternativeName>
        <fullName evidence="11">L-isoaspartyl protein carboxyl methyltransferase</fullName>
    </alternativeName>
    <alternativeName>
        <fullName evidence="9">Protein L-isoaspartyl methyltransferase</fullName>
    </alternativeName>
    <alternativeName>
        <fullName evidence="10">Protein-beta-aspartate methyltransferase</fullName>
    </alternativeName>
</protein>
<dbReference type="InterPro" id="IPR027573">
    <property type="entry name" value="Methyltran_FxLD"/>
</dbReference>
<dbReference type="GO" id="GO:0004719">
    <property type="term" value="F:protein-L-isoaspartate (D-aspartate) O-methyltransferase activity"/>
    <property type="evidence" value="ECO:0007669"/>
    <property type="project" value="UniProtKB-EC"/>
</dbReference>
<evidence type="ECO:0000256" key="4">
    <source>
        <dbReference type="ARBA" id="ARBA00013346"/>
    </source>
</evidence>
<evidence type="ECO:0000256" key="2">
    <source>
        <dbReference type="ARBA" id="ARBA00005369"/>
    </source>
</evidence>
<evidence type="ECO:0000256" key="3">
    <source>
        <dbReference type="ARBA" id="ARBA00011890"/>
    </source>
</evidence>
<dbReference type="CDD" id="cd02440">
    <property type="entry name" value="AdoMet_MTases"/>
    <property type="match status" value="1"/>
</dbReference>
<reference evidence="13" key="1">
    <citation type="submission" date="2021-01" db="EMBL/GenBank/DDBJ databases">
        <title>Whole genome shotgun sequence of Sinosporangium siamense NBRC 109515.</title>
        <authorList>
            <person name="Komaki H."/>
            <person name="Tamura T."/>
        </authorList>
    </citation>
    <scope>NUCLEOTIDE SEQUENCE</scope>
    <source>
        <strain evidence="13">NBRC 109515</strain>
    </source>
</reference>
<name>A0A919RM77_9ACTN</name>
<dbReference type="GO" id="GO:0032259">
    <property type="term" value="P:methylation"/>
    <property type="evidence" value="ECO:0007669"/>
    <property type="project" value="UniProtKB-KW"/>
</dbReference>
<dbReference type="PANTHER" id="PTHR11579:SF0">
    <property type="entry name" value="PROTEIN-L-ISOASPARTATE(D-ASPARTATE) O-METHYLTRANSFERASE"/>
    <property type="match status" value="1"/>
</dbReference>
<accession>A0A919RM77</accession>
<comment type="subcellular location">
    <subcellularLocation>
        <location evidence="1">Cytoplasm</location>
    </subcellularLocation>
</comment>
<keyword evidence="5" id="KW-0963">Cytoplasm</keyword>
<evidence type="ECO:0000256" key="7">
    <source>
        <dbReference type="ARBA" id="ARBA00022679"/>
    </source>
</evidence>
<evidence type="ECO:0000256" key="5">
    <source>
        <dbReference type="ARBA" id="ARBA00022490"/>
    </source>
</evidence>
<keyword evidence="7" id="KW-0808">Transferase</keyword>
<sequence length="428" mass="46300">MVTLPPVNTDTAGKSTHSDPDAAALRAALVDRIADRHRQLDLVLPPEVEAVMRRVPRHLFTPGASLQQAYSLDSVVTKSDEHGVMLSTVSAPPTVAMMLGQLGELSGKRVLEIGSGGYNAALLRELVGPDGSVTSIDIDQDVVDRARACLAKAGYRDVRVLRMDGESAAPEFGPWDRIVVTVGAWEVPTAWVEQLTDDGRLVVPLRTFGLTRSWAFRRRGDALESLSHLLCGFVPIQGMGEHRGRGVPLHGEQVGLWLDEGQQVDEAALSGVLASPRAQVWSGVTVGRRQPFHDQDLWLAGNLRGFALLTAKQQAVEAGVVSPSWRLGTPAVADGGSLAYRAKLRSVDPEQTTYEFGAYGHGPDGAGVAERLAEQIRRWDQLNRPSPHMTVHPASTPDAELPHGYVLAKRHSKIVISWPDHDGMVNSP</sequence>
<dbReference type="SUPFAM" id="SSF53335">
    <property type="entry name" value="S-adenosyl-L-methionine-dependent methyltransferases"/>
    <property type="match status" value="1"/>
</dbReference>
<feature type="region of interest" description="Disordered" evidence="12">
    <location>
        <begin position="1"/>
        <end position="20"/>
    </location>
</feature>
<dbReference type="Proteomes" id="UP000606172">
    <property type="component" value="Unassembled WGS sequence"/>
</dbReference>
<proteinExistence type="inferred from homology"/>
<dbReference type="EMBL" id="BOOW01000044">
    <property type="protein sequence ID" value="GII96367.1"/>
    <property type="molecule type" value="Genomic_DNA"/>
</dbReference>
<evidence type="ECO:0000256" key="1">
    <source>
        <dbReference type="ARBA" id="ARBA00004496"/>
    </source>
</evidence>
<comment type="caution">
    <text evidence="13">The sequence shown here is derived from an EMBL/GenBank/DDBJ whole genome shotgun (WGS) entry which is preliminary data.</text>
</comment>
<feature type="compositionally biased region" description="Polar residues" evidence="12">
    <location>
        <begin position="1"/>
        <end position="15"/>
    </location>
</feature>
<evidence type="ECO:0000256" key="11">
    <source>
        <dbReference type="ARBA" id="ARBA00031350"/>
    </source>
</evidence>
<dbReference type="RefSeq" id="WP_204031378.1">
    <property type="nucleotide sequence ID" value="NZ_BOOW01000044.1"/>
</dbReference>
<organism evidence="13 14">
    <name type="scientific">Sinosporangium siamense</name>
    <dbReference type="NCBI Taxonomy" id="1367973"/>
    <lineage>
        <taxon>Bacteria</taxon>
        <taxon>Bacillati</taxon>
        <taxon>Actinomycetota</taxon>
        <taxon>Actinomycetes</taxon>
        <taxon>Streptosporangiales</taxon>
        <taxon>Streptosporangiaceae</taxon>
        <taxon>Sinosporangium</taxon>
    </lineage>
</organism>
<dbReference type="Pfam" id="PF01135">
    <property type="entry name" value="PCMT"/>
    <property type="match status" value="1"/>
</dbReference>
<dbReference type="AlphaFoldDB" id="A0A919RM77"/>
<keyword evidence="14" id="KW-1185">Reference proteome</keyword>
<dbReference type="NCBIfam" id="TIGR04364">
    <property type="entry name" value="methyltran_FxLD"/>
    <property type="match status" value="1"/>
</dbReference>
<evidence type="ECO:0000256" key="8">
    <source>
        <dbReference type="ARBA" id="ARBA00022691"/>
    </source>
</evidence>
<evidence type="ECO:0000256" key="10">
    <source>
        <dbReference type="ARBA" id="ARBA00031323"/>
    </source>
</evidence>
<keyword evidence="8" id="KW-0949">S-adenosyl-L-methionine</keyword>
<gene>
    <name evidence="13" type="ORF">Ssi02_65980</name>
</gene>
<dbReference type="PANTHER" id="PTHR11579">
    <property type="entry name" value="PROTEIN-L-ISOASPARTATE O-METHYLTRANSFERASE"/>
    <property type="match status" value="1"/>
</dbReference>
<dbReference type="InterPro" id="IPR029063">
    <property type="entry name" value="SAM-dependent_MTases_sf"/>
</dbReference>
<evidence type="ECO:0000256" key="9">
    <source>
        <dbReference type="ARBA" id="ARBA00030757"/>
    </source>
</evidence>
<evidence type="ECO:0000313" key="13">
    <source>
        <dbReference type="EMBL" id="GII96367.1"/>
    </source>
</evidence>
<dbReference type="InterPro" id="IPR000682">
    <property type="entry name" value="PCMT"/>
</dbReference>
<dbReference type="EC" id="2.1.1.77" evidence="3"/>
<comment type="similarity">
    <text evidence="2">Belongs to the methyltransferase superfamily. L-isoaspartyl/D-aspartyl protein methyltransferase family.</text>
</comment>
<dbReference type="Gene3D" id="3.40.50.150">
    <property type="entry name" value="Vaccinia Virus protein VP39"/>
    <property type="match status" value="1"/>
</dbReference>
<evidence type="ECO:0000256" key="6">
    <source>
        <dbReference type="ARBA" id="ARBA00022603"/>
    </source>
</evidence>